<feature type="region of interest" description="Disordered" evidence="1">
    <location>
        <begin position="291"/>
        <end position="311"/>
    </location>
</feature>
<reference evidence="3" key="1">
    <citation type="submission" date="2021-02" db="EMBL/GenBank/DDBJ databases">
        <authorList>
            <person name="Nowell W R."/>
        </authorList>
    </citation>
    <scope>NUCLEOTIDE SEQUENCE</scope>
</reference>
<dbReference type="AlphaFoldDB" id="A0A816AYS9"/>
<dbReference type="InterPro" id="IPR027878">
    <property type="entry name" value="DUF4551"/>
</dbReference>
<dbReference type="Proteomes" id="UP000663855">
    <property type="component" value="Unassembled WGS sequence"/>
</dbReference>
<dbReference type="PANTHER" id="PTHR35354:SF1">
    <property type="entry name" value="RGD1561648"/>
    <property type="match status" value="1"/>
</dbReference>
<name>A0A816AYS9_9BILA</name>
<dbReference type="Pfam" id="PF15087">
    <property type="entry name" value="DUF4551"/>
    <property type="match status" value="1"/>
</dbReference>
<dbReference type="Proteomes" id="UP000663834">
    <property type="component" value="Unassembled WGS sequence"/>
</dbReference>
<dbReference type="PANTHER" id="PTHR35354">
    <property type="entry name" value="RGD1561648"/>
    <property type="match status" value="1"/>
</dbReference>
<gene>
    <name evidence="3" type="ORF">CJN711_LOCUS35290</name>
    <name evidence="2" type="ORF">KQP761_LOCUS4994</name>
</gene>
<evidence type="ECO:0000313" key="4">
    <source>
        <dbReference type="Proteomes" id="UP000663855"/>
    </source>
</evidence>
<evidence type="ECO:0000313" key="2">
    <source>
        <dbReference type="EMBL" id="CAF1305705.1"/>
    </source>
</evidence>
<dbReference type="EMBL" id="CAJNOV010017184">
    <property type="protein sequence ID" value="CAF1601821.1"/>
    <property type="molecule type" value="Genomic_DNA"/>
</dbReference>
<feature type="compositionally biased region" description="Low complexity" evidence="1">
    <location>
        <begin position="252"/>
        <end position="272"/>
    </location>
</feature>
<comment type="caution">
    <text evidence="3">The sequence shown here is derived from an EMBL/GenBank/DDBJ whole genome shotgun (WGS) entry which is preliminary data.</text>
</comment>
<organism evidence="3 4">
    <name type="scientific">Rotaria magnacalcarata</name>
    <dbReference type="NCBI Taxonomy" id="392030"/>
    <lineage>
        <taxon>Eukaryota</taxon>
        <taxon>Metazoa</taxon>
        <taxon>Spiralia</taxon>
        <taxon>Gnathifera</taxon>
        <taxon>Rotifera</taxon>
        <taxon>Eurotatoria</taxon>
        <taxon>Bdelloidea</taxon>
        <taxon>Philodinida</taxon>
        <taxon>Philodinidae</taxon>
        <taxon>Rotaria</taxon>
    </lineage>
</organism>
<protein>
    <submittedName>
        <fullName evidence="3">Uncharacterized protein</fullName>
    </submittedName>
</protein>
<sequence>MSSPGVRTQYMVTKNTKFEAKLARYLISKPGDQLLGYDACIEKQGKSINYRLIVLGLESLYLSDNPPKTAQLEKPFIHYRDILRAEIIDDYPDFLFGNEKANALHMRLRVIMPSNKSKKDKNKKSKSINAEDMDTIPSLMDPFILENITSYMEPITPRRTTSSRDVYQTSLPQLSAAIPFLLSSPSTATLGKELLTSSRRTDELSASRMVGNASLEFQERLEDLNLDTDRSTIQSLLSTPRTLSDEQRLMVRSKSAKASSRKNMNSDSSWNSDSPRFNRYALQVHKNDRYGTLHTPRSTSRGTPRSHMNDDMTLSTARSTLTDLSYTTNMSLSATNSEESTIYCPSVEEVRSLRDDIAEDMREVDIYFLSLNAKIPEILSAALSNYVVIATLRFQSDPEFSILAHARLQYSVDVTMTKFSQLKTEILDTYKNPSQLIRLTEELCTACDRYPQVKELFWKDQDLFVYYIAQLNTCSQAISKHELDDSTIDVSFSIMGLLNEVFLNSFTSTERQARVTDDQCSQIQVLANCLLTPPIALLPTVRTTSDDSEFNDMLKNAYRIVLKWMFMSTSLLWHIGDVVRRPSWASKIFRFRHFLKSFEQVQLKDEYFELFIDAITRMIINKENNDPLSPKHALYVYQFFSILSMLLANSTILSEYIRDQYAEDFKYFLKEEAILSRIPVQYPVYRFIPELIRDVRHRILYGEPKIDLSTRAKHHQLI</sequence>
<evidence type="ECO:0000256" key="1">
    <source>
        <dbReference type="SAM" id="MobiDB-lite"/>
    </source>
</evidence>
<proteinExistence type="predicted"/>
<accession>A0A816AYS9</accession>
<dbReference type="EMBL" id="CAJNOW010001112">
    <property type="protein sequence ID" value="CAF1305705.1"/>
    <property type="molecule type" value="Genomic_DNA"/>
</dbReference>
<dbReference type="OrthoDB" id="6022562at2759"/>
<feature type="region of interest" description="Disordered" evidence="1">
    <location>
        <begin position="248"/>
        <end position="272"/>
    </location>
</feature>
<evidence type="ECO:0000313" key="3">
    <source>
        <dbReference type="EMBL" id="CAF1601821.1"/>
    </source>
</evidence>